<keyword evidence="2" id="KW-1185">Reference proteome</keyword>
<name>A0A2S5GCK1_9BACL</name>
<protein>
    <submittedName>
        <fullName evidence="1">Esterase</fullName>
    </submittedName>
</protein>
<dbReference type="OrthoDB" id="9803578at2"/>
<dbReference type="InterPro" id="IPR050583">
    <property type="entry name" value="Mycobacterial_A85_antigen"/>
</dbReference>
<dbReference type="EMBL" id="PREZ01000003">
    <property type="protein sequence ID" value="PPA70762.1"/>
    <property type="molecule type" value="Genomic_DNA"/>
</dbReference>
<dbReference type="PANTHER" id="PTHR48098">
    <property type="entry name" value="ENTEROCHELIN ESTERASE-RELATED"/>
    <property type="match status" value="1"/>
</dbReference>
<dbReference type="PANTHER" id="PTHR48098:SF1">
    <property type="entry name" value="DIACYLGLYCEROL ACYLTRANSFERASE_MYCOLYLTRANSFERASE AG85A"/>
    <property type="match status" value="1"/>
</dbReference>
<organism evidence="1 2">
    <name type="scientific">Jeotgalibacillus proteolyticus</name>
    <dbReference type="NCBI Taxonomy" id="2082395"/>
    <lineage>
        <taxon>Bacteria</taxon>
        <taxon>Bacillati</taxon>
        <taxon>Bacillota</taxon>
        <taxon>Bacilli</taxon>
        <taxon>Bacillales</taxon>
        <taxon>Caryophanaceae</taxon>
        <taxon>Jeotgalibacillus</taxon>
    </lineage>
</organism>
<reference evidence="1 2" key="1">
    <citation type="submission" date="2018-02" db="EMBL/GenBank/DDBJ databases">
        <title>Jeotgalibacillus proteolyticum sp. nov. a protease producing bacterium isolated from ocean sediments of Laizhou Bay.</title>
        <authorList>
            <person name="Li Y."/>
        </authorList>
    </citation>
    <scope>NUCLEOTIDE SEQUENCE [LARGE SCALE GENOMIC DNA]</scope>
    <source>
        <strain evidence="1 2">22-7</strain>
    </source>
</reference>
<comment type="caution">
    <text evidence="1">The sequence shown here is derived from an EMBL/GenBank/DDBJ whole genome shotgun (WGS) entry which is preliminary data.</text>
</comment>
<dbReference type="Gene3D" id="3.40.50.1820">
    <property type="entry name" value="alpha/beta hydrolase"/>
    <property type="match status" value="1"/>
</dbReference>
<dbReference type="Proteomes" id="UP000239047">
    <property type="component" value="Unassembled WGS sequence"/>
</dbReference>
<dbReference type="SUPFAM" id="SSF53474">
    <property type="entry name" value="alpha/beta-Hydrolases"/>
    <property type="match status" value="1"/>
</dbReference>
<dbReference type="AlphaFoldDB" id="A0A2S5GCK1"/>
<dbReference type="GO" id="GO:0016747">
    <property type="term" value="F:acyltransferase activity, transferring groups other than amino-acyl groups"/>
    <property type="evidence" value="ECO:0007669"/>
    <property type="project" value="TreeGrafter"/>
</dbReference>
<accession>A0A2S5GCK1</accession>
<dbReference type="Pfam" id="PF00756">
    <property type="entry name" value="Esterase"/>
    <property type="match status" value="1"/>
</dbReference>
<sequence>MALLKCDFFSEVLGINTTMTVILPQQTTNQIGVKTAQSTGLHPTLFLLHGLSDDDSIWLRRTSIERYVSELGLAVVMPQVHRSFYTDMEYGQRYWTFISEELPAVARSFFPLSHKREENYVAGLSMGGYGAFKLALRKPEVFAAAASLSGAVDVTTFAERSAEPYHDYSLIFGDRQVAGTEDDLLYLLKKVDQEQLVKPKLFQVCGTDDHLYEDNQRFASLCKASSFDHFYEEDPGRGHTWDYWDERIQDVLKWLPLPRKGNE</sequence>
<evidence type="ECO:0000313" key="2">
    <source>
        <dbReference type="Proteomes" id="UP000239047"/>
    </source>
</evidence>
<proteinExistence type="predicted"/>
<dbReference type="InterPro" id="IPR000801">
    <property type="entry name" value="Esterase-like"/>
</dbReference>
<dbReference type="RefSeq" id="WP_104057512.1">
    <property type="nucleotide sequence ID" value="NZ_PREZ01000003.1"/>
</dbReference>
<dbReference type="InterPro" id="IPR029058">
    <property type="entry name" value="AB_hydrolase_fold"/>
</dbReference>
<gene>
    <name evidence="1" type="ORF">C4B60_08185</name>
</gene>
<evidence type="ECO:0000313" key="1">
    <source>
        <dbReference type="EMBL" id="PPA70762.1"/>
    </source>
</evidence>